<protein>
    <submittedName>
        <fullName evidence="2">Uncharacterized protein</fullName>
    </submittedName>
</protein>
<geneLocation type="plasmid" evidence="2">
    <name>pWBG731</name>
</geneLocation>
<keyword evidence="1" id="KW-1133">Transmembrane helix</keyword>
<gene>
    <name evidence="2" type="ORF">pWBG731_00059</name>
</gene>
<name>A0A385EKR7_STAAU</name>
<proteinExistence type="predicted"/>
<keyword evidence="2" id="KW-0614">Plasmid</keyword>
<dbReference type="EMBL" id="MH587574">
    <property type="protein sequence ID" value="AXQ85850.1"/>
    <property type="molecule type" value="Genomic_DNA"/>
</dbReference>
<feature type="transmembrane region" description="Helical" evidence="1">
    <location>
        <begin position="12"/>
        <end position="32"/>
    </location>
</feature>
<evidence type="ECO:0000313" key="2">
    <source>
        <dbReference type="EMBL" id="AXQ85850.1"/>
    </source>
</evidence>
<keyword evidence="1" id="KW-0472">Membrane</keyword>
<sequence length="57" mass="6500">MYGNITKLIKAVKILHSIIFFLFTVLNIGANIKLMINAVHPEEDKIIPISKLEYENS</sequence>
<keyword evidence="1" id="KW-0812">Transmembrane</keyword>
<evidence type="ECO:0000256" key="1">
    <source>
        <dbReference type="SAM" id="Phobius"/>
    </source>
</evidence>
<reference evidence="2" key="1">
    <citation type="submission" date="2018-07" db="EMBL/GenBank/DDBJ databases">
        <title>Complete sequence of the large pWBG749-family conjugative multiresistance plasmid pWBG731 of Staphylococcus aureus.</title>
        <authorList>
            <person name="Ramsay J.P."/>
            <person name="Yui Eto K."/>
            <person name="O'Brien F.G."/>
            <person name="Grubb W.W.B."/>
            <person name="Murphy R.J."/>
            <person name="Coombs G.W."/>
        </authorList>
    </citation>
    <scope>NUCLEOTIDE SEQUENCE</scope>
    <source>
        <strain evidence="2">WBG10514</strain>
        <plasmid evidence="2">pWBG731</plasmid>
    </source>
</reference>
<dbReference type="AlphaFoldDB" id="A0A385EKR7"/>
<accession>A0A385EKR7</accession>
<organism evidence="2">
    <name type="scientific">Staphylococcus aureus</name>
    <dbReference type="NCBI Taxonomy" id="1280"/>
    <lineage>
        <taxon>Bacteria</taxon>
        <taxon>Bacillati</taxon>
        <taxon>Bacillota</taxon>
        <taxon>Bacilli</taxon>
        <taxon>Bacillales</taxon>
        <taxon>Staphylococcaceae</taxon>
        <taxon>Staphylococcus</taxon>
    </lineage>
</organism>